<evidence type="ECO:0000259" key="6">
    <source>
        <dbReference type="PROSITE" id="PS51006"/>
    </source>
</evidence>
<dbReference type="HAMAP" id="MF_00198">
    <property type="entry name" value="Spermidine_synth"/>
    <property type="match status" value="1"/>
</dbReference>
<evidence type="ECO:0000256" key="5">
    <source>
        <dbReference type="SAM" id="SignalP"/>
    </source>
</evidence>
<dbReference type="PANTHER" id="PTHR43317:SF1">
    <property type="entry name" value="THERMOSPERMINE SYNTHASE ACAULIS5"/>
    <property type="match status" value="1"/>
</dbReference>
<comment type="similarity">
    <text evidence="1">Belongs to the spermidine/spermine synthase family.</text>
</comment>
<comment type="caution">
    <text evidence="7">The sequence shown here is derived from an EMBL/GenBank/DDBJ whole genome shotgun (WGS) entry which is preliminary data.</text>
</comment>
<evidence type="ECO:0000256" key="3">
    <source>
        <dbReference type="ARBA" id="ARBA00023115"/>
    </source>
</evidence>
<reference evidence="7" key="1">
    <citation type="submission" date="2021-02" db="EMBL/GenBank/DDBJ databases">
        <authorList>
            <person name="Dougan E. K."/>
            <person name="Rhodes N."/>
            <person name="Thang M."/>
            <person name="Chan C."/>
        </authorList>
    </citation>
    <scope>NUCLEOTIDE SEQUENCE</scope>
</reference>
<proteinExistence type="inferred from homology"/>
<name>A0A812U782_9DINO</name>
<evidence type="ECO:0000256" key="1">
    <source>
        <dbReference type="ARBA" id="ARBA00007867"/>
    </source>
</evidence>
<dbReference type="GO" id="GO:0010487">
    <property type="term" value="F:thermospermine synthase activity"/>
    <property type="evidence" value="ECO:0007669"/>
    <property type="project" value="UniProtKB-ARBA"/>
</dbReference>
<dbReference type="SUPFAM" id="SSF53335">
    <property type="entry name" value="S-adenosyl-L-methionine-dependent methyltransferases"/>
    <property type="match status" value="1"/>
</dbReference>
<accession>A0A812U782</accession>
<evidence type="ECO:0000256" key="4">
    <source>
        <dbReference type="PROSITE-ProRule" id="PRU00354"/>
    </source>
</evidence>
<dbReference type="OrthoDB" id="38125at2759"/>
<keyword evidence="2 4" id="KW-0808">Transferase</keyword>
<dbReference type="InterPro" id="IPR030374">
    <property type="entry name" value="PABS"/>
</dbReference>
<dbReference type="AlphaFoldDB" id="A0A812U782"/>
<keyword evidence="8" id="KW-1185">Reference proteome</keyword>
<keyword evidence="3 4" id="KW-0620">Polyamine biosynthesis</keyword>
<dbReference type="CDD" id="cd02440">
    <property type="entry name" value="AdoMet_MTases"/>
    <property type="match status" value="1"/>
</dbReference>
<sequence length="648" mass="70723">MGDSGRKEGLHDGLLCLLASLLLTNLLSGAFALKEQTGEHKSSVVVHDPDGLLGRSAWSKDGEEDGAETLAFLLKNFQTRMSDRNLGEFAVHAGIAFVDSVGMHPSAPKLAEELGFSGAKPGVLVVLSATSVHLAGSLLQANTVGGEEHLLESSEWLSAESLCRAYLQSGDYVSAAEAAIKGILRALTSSVVITVPHTSMKQRQLDKWESQYQVGEVWLNMCGDKLCRELVLSDVRQLSDGFERYYHEALVYPAMSLLGLHKQRKVLILGGGDGGVATTALRFDTVEQVVNVDIDSFVTKAATRWFPKVAAGLNDSRCEMLHLDAFSWVEEQHSKGTSAFDLVVIDFTDEPVKGAWSNKFFSQVRGLLAEDGIVVQNVGTIANPEDMRTLFSIHAAVFSAVFPLHAMIPDYLGPYILVLSSMKQLDPADVNWDLWQRQQIPGQYYGGAAQHEALLRGVPADVSHLLGLSVDLDGKATQDIMRFGNDQGSPPAPSAVALPLPSFESRKSGREQAASDSCGEMWLWTKDDRAERAPCQVVFRTKGVDGSKAKHHLLKLDDRRWWWRSFGLFTLPKGESSGRGKFPEPGPQMCMLATVQVALLHGAAHGDERLHHYLYLNCSTTARPGLPARFAEVNLEDPKARGVKAENP</sequence>
<gene>
    <name evidence="7" type="primary">speE</name>
    <name evidence="7" type="ORF">SNAT2548_LOCUS31987</name>
</gene>
<dbReference type="PANTHER" id="PTHR43317">
    <property type="entry name" value="THERMOSPERMINE SYNTHASE ACAULIS5"/>
    <property type="match status" value="1"/>
</dbReference>
<dbReference type="GO" id="GO:0006596">
    <property type="term" value="P:polyamine biosynthetic process"/>
    <property type="evidence" value="ECO:0007669"/>
    <property type="project" value="UniProtKB-UniRule"/>
</dbReference>
<dbReference type="EMBL" id="CAJNDS010002687">
    <property type="protein sequence ID" value="CAE7564989.1"/>
    <property type="molecule type" value="Genomic_DNA"/>
</dbReference>
<dbReference type="InterPro" id="IPR001045">
    <property type="entry name" value="Spermi_synthase"/>
</dbReference>
<feature type="signal peptide" evidence="5">
    <location>
        <begin position="1"/>
        <end position="32"/>
    </location>
</feature>
<dbReference type="PROSITE" id="PS51006">
    <property type="entry name" value="PABS_2"/>
    <property type="match status" value="1"/>
</dbReference>
<keyword evidence="5" id="KW-0732">Signal</keyword>
<dbReference type="Gene3D" id="3.40.50.150">
    <property type="entry name" value="Vaccinia Virus protein VP39"/>
    <property type="match status" value="1"/>
</dbReference>
<dbReference type="InterPro" id="IPR029063">
    <property type="entry name" value="SAM-dependent_MTases_sf"/>
</dbReference>
<evidence type="ECO:0000313" key="7">
    <source>
        <dbReference type="EMBL" id="CAE7564989.1"/>
    </source>
</evidence>
<organism evidence="7 8">
    <name type="scientific">Symbiodinium natans</name>
    <dbReference type="NCBI Taxonomy" id="878477"/>
    <lineage>
        <taxon>Eukaryota</taxon>
        <taxon>Sar</taxon>
        <taxon>Alveolata</taxon>
        <taxon>Dinophyceae</taxon>
        <taxon>Suessiales</taxon>
        <taxon>Symbiodiniaceae</taxon>
        <taxon>Symbiodinium</taxon>
    </lineage>
</organism>
<evidence type="ECO:0000256" key="2">
    <source>
        <dbReference type="ARBA" id="ARBA00022679"/>
    </source>
</evidence>
<dbReference type="Pfam" id="PF01564">
    <property type="entry name" value="Spermine_synth"/>
    <property type="match status" value="1"/>
</dbReference>
<evidence type="ECO:0000313" key="8">
    <source>
        <dbReference type="Proteomes" id="UP000604046"/>
    </source>
</evidence>
<feature type="active site" description="Proton acceptor" evidence="4">
    <location>
        <position position="346"/>
    </location>
</feature>
<feature type="chain" id="PRO_5033031621" evidence="5">
    <location>
        <begin position="33"/>
        <end position="648"/>
    </location>
</feature>
<protein>
    <submittedName>
        <fullName evidence="7">SpeE protein</fullName>
    </submittedName>
</protein>
<feature type="domain" description="PABS" evidence="6">
    <location>
        <begin position="181"/>
        <end position="427"/>
    </location>
</feature>
<dbReference type="Proteomes" id="UP000604046">
    <property type="component" value="Unassembled WGS sequence"/>
</dbReference>